<reference evidence="1" key="1">
    <citation type="submission" date="2021-01" db="EMBL/GenBank/DDBJ databases">
        <authorList>
            <consortium name="Genoscope - CEA"/>
            <person name="William W."/>
        </authorList>
    </citation>
    <scope>NUCLEOTIDE SEQUENCE</scope>
</reference>
<comment type="caution">
    <text evidence="1">The sequence shown here is derived from an EMBL/GenBank/DDBJ whole genome shotgun (WGS) entry which is preliminary data.</text>
</comment>
<sequence length="57" mass="7088">MLKEGCFWQIKTNQFYERLTKKKMESEKIEQDMIKRNFHLQKNISFFLTQTENDQQN</sequence>
<gene>
    <name evidence="1" type="ORF">POCTA_138.1.T0420062</name>
</gene>
<protein>
    <submittedName>
        <fullName evidence="1">Uncharacterized protein</fullName>
    </submittedName>
</protein>
<name>A0A8S1UG29_PAROT</name>
<dbReference type="AlphaFoldDB" id="A0A8S1UG29"/>
<organism evidence="1 2">
    <name type="scientific">Paramecium octaurelia</name>
    <dbReference type="NCBI Taxonomy" id="43137"/>
    <lineage>
        <taxon>Eukaryota</taxon>
        <taxon>Sar</taxon>
        <taxon>Alveolata</taxon>
        <taxon>Ciliophora</taxon>
        <taxon>Intramacronucleata</taxon>
        <taxon>Oligohymenophorea</taxon>
        <taxon>Peniculida</taxon>
        <taxon>Parameciidae</taxon>
        <taxon>Paramecium</taxon>
    </lineage>
</organism>
<evidence type="ECO:0000313" key="1">
    <source>
        <dbReference type="EMBL" id="CAD8162652.1"/>
    </source>
</evidence>
<evidence type="ECO:0000313" key="2">
    <source>
        <dbReference type="Proteomes" id="UP000683925"/>
    </source>
</evidence>
<keyword evidence="2" id="KW-1185">Reference proteome</keyword>
<dbReference type="Proteomes" id="UP000683925">
    <property type="component" value="Unassembled WGS sequence"/>
</dbReference>
<dbReference type="EMBL" id="CAJJDP010000042">
    <property type="protein sequence ID" value="CAD8162652.1"/>
    <property type="molecule type" value="Genomic_DNA"/>
</dbReference>
<proteinExistence type="predicted"/>
<accession>A0A8S1UG29</accession>